<name>A0A8X6S1H7_TRICX</name>
<keyword evidence="2" id="KW-1185">Reference proteome</keyword>
<accession>A0A8X6S1H7</accession>
<evidence type="ECO:0000313" key="2">
    <source>
        <dbReference type="Proteomes" id="UP000887159"/>
    </source>
</evidence>
<reference evidence="1" key="1">
    <citation type="submission" date="2020-08" db="EMBL/GenBank/DDBJ databases">
        <title>Multicomponent nature underlies the extraordinary mechanical properties of spider dragline silk.</title>
        <authorList>
            <person name="Kono N."/>
            <person name="Nakamura H."/>
            <person name="Mori M."/>
            <person name="Yoshida Y."/>
            <person name="Ohtoshi R."/>
            <person name="Malay A.D."/>
            <person name="Moran D.A.P."/>
            <person name="Tomita M."/>
            <person name="Numata K."/>
            <person name="Arakawa K."/>
        </authorList>
    </citation>
    <scope>NUCLEOTIDE SEQUENCE</scope>
</reference>
<dbReference type="Proteomes" id="UP000887159">
    <property type="component" value="Unassembled WGS sequence"/>
</dbReference>
<sequence>MKEANDVLDRALYFWFSQRSKGAPITGLLWCEKGDGPRFQNTGEQMFWNISQHHCNSEAEDTFELNSLSEASQIIRKDILMIRALCKASFLTFEAIRNKDSYGYS</sequence>
<proteinExistence type="predicted"/>
<evidence type="ECO:0000313" key="1">
    <source>
        <dbReference type="EMBL" id="GFY02850.1"/>
    </source>
</evidence>
<protein>
    <submittedName>
        <fullName evidence="1">Uncharacterized protein</fullName>
    </submittedName>
</protein>
<gene>
    <name evidence="1" type="ORF">TNCV_3507301</name>
</gene>
<dbReference type="AlphaFoldDB" id="A0A8X6S1H7"/>
<comment type="caution">
    <text evidence="1">The sequence shown here is derived from an EMBL/GenBank/DDBJ whole genome shotgun (WGS) entry which is preliminary data.</text>
</comment>
<dbReference type="EMBL" id="BMAU01021233">
    <property type="protein sequence ID" value="GFY02850.1"/>
    <property type="molecule type" value="Genomic_DNA"/>
</dbReference>
<organism evidence="1 2">
    <name type="scientific">Trichonephila clavipes</name>
    <name type="common">Golden silk orbweaver</name>
    <name type="synonym">Nephila clavipes</name>
    <dbReference type="NCBI Taxonomy" id="2585209"/>
    <lineage>
        <taxon>Eukaryota</taxon>
        <taxon>Metazoa</taxon>
        <taxon>Ecdysozoa</taxon>
        <taxon>Arthropoda</taxon>
        <taxon>Chelicerata</taxon>
        <taxon>Arachnida</taxon>
        <taxon>Araneae</taxon>
        <taxon>Araneomorphae</taxon>
        <taxon>Entelegynae</taxon>
        <taxon>Araneoidea</taxon>
        <taxon>Nephilidae</taxon>
        <taxon>Trichonephila</taxon>
    </lineage>
</organism>